<evidence type="ECO:0000259" key="1">
    <source>
        <dbReference type="Pfam" id="PF07693"/>
    </source>
</evidence>
<comment type="caution">
    <text evidence="2">The sequence shown here is derived from an EMBL/GenBank/DDBJ whole genome shotgun (WGS) entry which is preliminary data.</text>
</comment>
<evidence type="ECO:0000313" key="3">
    <source>
        <dbReference type="Proteomes" id="UP000289220"/>
    </source>
</evidence>
<accession>A0A7Z8Y1M1</accession>
<protein>
    <recommendedName>
        <fullName evidence="1">KAP NTPase domain-containing protein</fullName>
    </recommendedName>
</protein>
<gene>
    <name evidence="2" type="ORF">BREV_BREV_00995</name>
</gene>
<proteinExistence type="predicted"/>
<dbReference type="AlphaFoldDB" id="A0A7Z8Y1M1"/>
<evidence type="ECO:0000313" key="2">
    <source>
        <dbReference type="EMBL" id="VDC49060.1"/>
    </source>
</evidence>
<name>A0A7Z8Y1M1_9CAUL</name>
<keyword evidence="3" id="KW-1185">Reference proteome</keyword>
<reference evidence="2 3" key="1">
    <citation type="submission" date="2018-11" db="EMBL/GenBank/DDBJ databases">
        <authorList>
            <person name="Peiro R."/>
            <person name="Begona"/>
            <person name="Cbmso G."/>
            <person name="Lopez M."/>
            <person name="Gonzalez S."/>
            <person name="Sacristan E."/>
            <person name="Castillo E."/>
        </authorList>
    </citation>
    <scope>NUCLEOTIDE SEQUENCE [LARGE SCALE GENOMIC DNA]</scope>
    <source>
        <strain evidence="2">Brev_genome</strain>
    </source>
</reference>
<organism evidence="2 3">
    <name type="scientific">Brevundimonas mediterranea</name>
    <dbReference type="NCBI Taxonomy" id="74329"/>
    <lineage>
        <taxon>Bacteria</taxon>
        <taxon>Pseudomonadati</taxon>
        <taxon>Pseudomonadota</taxon>
        <taxon>Alphaproteobacteria</taxon>
        <taxon>Caulobacterales</taxon>
        <taxon>Caulobacteraceae</taxon>
        <taxon>Brevundimonas</taxon>
    </lineage>
</organism>
<dbReference type="Proteomes" id="UP000289220">
    <property type="component" value="Unassembled WGS sequence"/>
</dbReference>
<dbReference type="EMBL" id="UXHF01000013">
    <property type="protein sequence ID" value="VDC49060.1"/>
    <property type="molecule type" value="Genomic_DNA"/>
</dbReference>
<dbReference type="InterPro" id="IPR011646">
    <property type="entry name" value="KAP_P-loop"/>
</dbReference>
<sequence length="652" mass="71620">MKGAENLVLVEFNPWWFNGADALAIAFFRELGSAIGKSLPDKAKDAFRALGRKLGSASPLIEAAVNLATVGTGGAAAGGAAKLVGDVLGGERTVPEEHAIIARALRSADKRFLVIIDDLDRLSADDALLIFKLVKSVGRLPNVIYLMVFDRALTEAAVAERFPSEGAHFLEKIVQAAFELPPPEPDDLRSLLLNNVGSVIGVIEDDRMTRFMNVFYDVVAPNIARPRDVVRLTNALEVTWPAVAGDVDAADFLAMETLRLFWPQVHRAIYDNKTLVCGHELGFEPHAQAEAHCDARLLGSVPEGQRPTLRRALMRLFPALENAWSNHYYGADFGQEWRLQRRVCVEAHFDPYFRFALSDQVAPATEIQAFMARADDPDFVRETLRQALATARRRGGTRAAVLLDELTFRAPQVPEASIAPLVAAIFSIADELDVAADKAGAFSVGDNFLRIHWLLNRLVTERLEIDDRDAVLEAAAQTATLRWLIDIALRCVAQLEPVEEGRRCGEPLASTEATARLRALALARVQAAAVEGVLIGLPDLVSKLFRWRDLVGEGGAERVRAWLTEQLDDDAVVEALARSFVSVGWSHSAGDVVARRYTYLDRGSVDALVDPDAFRARISEILVREDLDPGRRSAINDFEAAWARPDRGIFGN</sequence>
<feature type="domain" description="KAP NTPase" evidence="1">
    <location>
        <begin position="5"/>
        <end position="239"/>
    </location>
</feature>
<dbReference type="Pfam" id="PF07693">
    <property type="entry name" value="KAP_NTPase"/>
    <property type="match status" value="1"/>
</dbReference>